<organism evidence="2 3">
    <name type="scientific">Legionella londiniensis</name>
    <dbReference type="NCBI Taxonomy" id="45068"/>
    <lineage>
        <taxon>Bacteria</taxon>
        <taxon>Pseudomonadati</taxon>
        <taxon>Pseudomonadota</taxon>
        <taxon>Gammaproteobacteria</taxon>
        <taxon>Legionellales</taxon>
        <taxon>Legionellaceae</taxon>
        <taxon>Legionella</taxon>
    </lineage>
</organism>
<name>A0A0W0VHI8_9GAMM</name>
<evidence type="ECO:0000256" key="1">
    <source>
        <dbReference type="SAM" id="SignalP"/>
    </source>
</evidence>
<protein>
    <submittedName>
        <fullName evidence="2">Uncharacterized protein</fullName>
    </submittedName>
</protein>
<accession>A0A0W0VHI8</accession>
<dbReference type="STRING" id="45068.Llon_2163"/>
<evidence type="ECO:0000313" key="3">
    <source>
        <dbReference type="Proteomes" id="UP000054997"/>
    </source>
</evidence>
<dbReference type="Proteomes" id="UP000054997">
    <property type="component" value="Unassembled WGS sequence"/>
</dbReference>
<feature type="chain" id="PRO_5006914801" evidence="1">
    <location>
        <begin position="24"/>
        <end position="138"/>
    </location>
</feature>
<feature type="signal peptide" evidence="1">
    <location>
        <begin position="1"/>
        <end position="23"/>
    </location>
</feature>
<keyword evidence="3" id="KW-1185">Reference proteome</keyword>
<keyword evidence="1" id="KW-0732">Signal</keyword>
<proteinExistence type="predicted"/>
<sequence length="138" mass="15489">MQRLVFSMSFFLGLCLCAAGSMAESLLTCPSLASAQAGHNIWPHGSWLPLYTDNHELASIEDAAQFKKQITALEAVEWNANFPEMGHCYYRGNRQISLARDMLRPLVNDYPKWILNENNKEALCFTQNEDDCPFGGLG</sequence>
<evidence type="ECO:0000313" key="2">
    <source>
        <dbReference type="EMBL" id="KTD19583.1"/>
    </source>
</evidence>
<comment type="caution">
    <text evidence="2">The sequence shown here is derived from an EMBL/GenBank/DDBJ whole genome shotgun (WGS) entry which is preliminary data.</text>
</comment>
<dbReference type="PATRIC" id="fig|45068.5.peg.2354"/>
<dbReference type="EMBL" id="LNYK01000034">
    <property type="protein sequence ID" value="KTD19583.1"/>
    <property type="molecule type" value="Genomic_DNA"/>
</dbReference>
<dbReference type="AlphaFoldDB" id="A0A0W0VHI8"/>
<dbReference type="RefSeq" id="WP_131754636.1">
    <property type="nucleotide sequence ID" value="NZ_CAAAHZ010000002.1"/>
</dbReference>
<reference evidence="2 3" key="1">
    <citation type="submission" date="2015-11" db="EMBL/GenBank/DDBJ databases">
        <title>Genomic analysis of 38 Legionella species identifies large and diverse effector repertoires.</title>
        <authorList>
            <person name="Burstein D."/>
            <person name="Amaro F."/>
            <person name="Zusman T."/>
            <person name="Lifshitz Z."/>
            <person name="Cohen O."/>
            <person name="Gilbert J.A."/>
            <person name="Pupko T."/>
            <person name="Shuman H.A."/>
            <person name="Segal G."/>
        </authorList>
    </citation>
    <scope>NUCLEOTIDE SEQUENCE [LARGE SCALE GENOMIC DNA]</scope>
    <source>
        <strain evidence="2 3">ATCC 49505</strain>
    </source>
</reference>
<gene>
    <name evidence="2" type="ORF">Llon_2163</name>
</gene>